<evidence type="ECO:0000256" key="2">
    <source>
        <dbReference type="ARBA" id="ARBA00022741"/>
    </source>
</evidence>
<name>A0ABV8TWK9_9ACTN</name>
<dbReference type="PANTHER" id="PTHR23407">
    <property type="entry name" value="ATPASE INHIBITOR/5-FORMYLTETRAHYDROFOLATE CYCLO-LIGASE"/>
    <property type="match status" value="1"/>
</dbReference>
<dbReference type="PANTHER" id="PTHR23407:SF1">
    <property type="entry name" value="5-FORMYLTETRAHYDROFOLATE CYCLO-LIGASE"/>
    <property type="match status" value="1"/>
</dbReference>
<dbReference type="Proteomes" id="UP001595823">
    <property type="component" value="Unassembled WGS sequence"/>
</dbReference>
<organism evidence="5 6">
    <name type="scientific">Salininema proteolyticum</name>
    <dbReference type="NCBI Taxonomy" id="1607685"/>
    <lineage>
        <taxon>Bacteria</taxon>
        <taxon>Bacillati</taxon>
        <taxon>Actinomycetota</taxon>
        <taxon>Actinomycetes</taxon>
        <taxon>Glycomycetales</taxon>
        <taxon>Glycomycetaceae</taxon>
        <taxon>Salininema</taxon>
    </lineage>
</organism>
<comment type="caution">
    <text evidence="5">The sequence shown here is derived from an EMBL/GenBank/DDBJ whole genome shotgun (WGS) entry which is preliminary data.</text>
</comment>
<dbReference type="InterPro" id="IPR002698">
    <property type="entry name" value="FTHF_cligase"/>
</dbReference>
<dbReference type="EC" id="6.3.3.2" evidence="4"/>
<dbReference type="NCBIfam" id="TIGR02727">
    <property type="entry name" value="MTHFS_bact"/>
    <property type="match status" value="1"/>
</dbReference>
<dbReference type="Gene3D" id="3.40.50.10420">
    <property type="entry name" value="NagB/RpiA/CoA transferase-like"/>
    <property type="match status" value="1"/>
</dbReference>
<keyword evidence="4" id="KW-0479">Metal-binding</keyword>
<dbReference type="GO" id="GO:0030272">
    <property type="term" value="F:5-formyltetrahydrofolate cyclo-ligase activity"/>
    <property type="evidence" value="ECO:0007669"/>
    <property type="project" value="UniProtKB-EC"/>
</dbReference>
<keyword evidence="4" id="KW-0460">Magnesium</keyword>
<evidence type="ECO:0000256" key="1">
    <source>
        <dbReference type="ARBA" id="ARBA00010638"/>
    </source>
</evidence>
<evidence type="ECO:0000256" key="3">
    <source>
        <dbReference type="ARBA" id="ARBA00022840"/>
    </source>
</evidence>
<dbReference type="PIRSF" id="PIRSF006806">
    <property type="entry name" value="FTHF_cligase"/>
    <property type="match status" value="1"/>
</dbReference>
<comment type="catalytic activity">
    <reaction evidence="4">
        <text>(6S)-5-formyl-5,6,7,8-tetrahydrofolate + ATP = (6R)-5,10-methenyltetrahydrofolate + ADP + phosphate</text>
        <dbReference type="Rhea" id="RHEA:10488"/>
        <dbReference type="ChEBI" id="CHEBI:30616"/>
        <dbReference type="ChEBI" id="CHEBI:43474"/>
        <dbReference type="ChEBI" id="CHEBI:57455"/>
        <dbReference type="ChEBI" id="CHEBI:57457"/>
        <dbReference type="ChEBI" id="CHEBI:456216"/>
        <dbReference type="EC" id="6.3.3.2"/>
    </reaction>
</comment>
<evidence type="ECO:0000256" key="4">
    <source>
        <dbReference type="RuleBase" id="RU361279"/>
    </source>
</evidence>
<evidence type="ECO:0000313" key="5">
    <source>
        <dbReference type="EMBL" id="MFC4334788.1"/>
    </source>
</evidence>
<evidence type="ECO:0000313" key="6">
    <source>
        <dbReference type="Proteomes" id="UP001595823"/>
    </source>
</evidence>
<keyword evidence="2 4" id="KW-0547">Nucleotide-binding</keyword>
<proteinExistence type="inferred from homology"/>
<comment type="cofactor">
    <cofactor evidence="4">
        <name>Mg(2+)</name>
        <dbReference type="ChEBI" id="CHEBI:18420"/>
    </cofactor>
</comment>
<dbReference type="InterPro" id="IPR024185">
    <property type="entry name" value="FTHF_cligase-like_sf"/>
</dbReference>
<gene>
    <name evidence="5" type="ORF">ACFPET_06220</name>
</gene>
<dbReference type="EMBL" id="JBHSDK010000009">
    <property type="protein sequence ID" value="MFC4334788.1"/>
    <property type="molecule type" value="Genomic_DNA"/>
</dbReference>
<comment type="similarity">
    <text evidence="1 4">Belongs to the 5-formyltetrahydrofolate cyclo-ligase family.</text>
</comment>
<sequence length="182" mass="20027">MGRRDEKRTLRAQLIAERREIPTGTRQRYDAEILEHLTEYMREITPCKRLAAYEPFGTEPGRTLDPPLPERLGEFGTVLVPLTLEDRDLDWTAYDESRTPLGPDAIAAVDLVVVPALAVGRSGIRLGRGGGSYDRALARVLEGTPVVALLYDHELLDEVPGEEHDRPVTHLIAPGGARAVGA</sequence>
<keyword evidence="5" id="KW-0436">Ligase</keyword>
<dbReference type="InterPro" id="IPR037171">
    <property type="entry name" value="NagB/RpiA_transferase-like"/>
</dbReference>
<dbReference type="Pfam" id="PF01812">
    <property type="entry name" value="5-FTHF_cyc-lig"/>
    <property type="match status" value="1"/>
</dbReference>
<dbReference type="RefSeq" id="WP_380618826.1">
    <property type="nucleotide sequence ID" value="NZ_JBHSDK010000009.1"/>
</dbReference>
<keyword evidence="3 4" id="KW-0067">ATP-binding</keyword>
<dbReference type="SUPFAM" id="SSF100950">
    <property type="entry name" value="NagB/RpiA/CoA transferase-like"/>
    <property type="match status" value="1"/>
</dbReference>
<accession>A0ABV8TWK9</accession>
<keyword evidence="6" id="KW-1185">Reference proteome</keyword>
<protein>
    <recommendedName>
        <fullName evidence="4">5-formyltetrahydrofolate cyclo-ligase</fullName>
        <ecNumber evidence="4">6.3.3.2</ecNumber>
    </recommendedName>
</protein>
<reference evidence="6" key="1">
    <citation type="journal article" date="2019" name="Int. J. Syst. Evol. Microbiol.">
        <title>The Global Catalogue of Microorganisms (GCM) 10K type strain sequencing project: providing services to taxonomists for standard genome sequencing and annotation.</title>
        <authorList>
            <consortium name="The Broad Institute Genomics Platform"/>
            <consortium name="The Broad Institute Genome Sequencing Center for Infectious Disease"/>
            <person name="Wu L."/>
            <person name="Ma J."/>
        </authorList>
    </citation>
    <scope>NUCLEOTIDE SEQUENCE [LARGE SCALE GENOMIC DNA]</scope>
    <source>
        <strain evidence="6">IBRC-M 10908</strain>
    </source>
</reference>